<dbReference type="InterPro" id="IPR000073">
    <property type="entry name" value="AB_hydrolase_1"/>
</dbReference>
<accession>A0A7X0TX91</accession>
<dbReference type="AlphaFoldDB" id="A0A7X0TX91"/>
<name>A0A7X0TX91_9ACTN</name>
<dbReference type="Gene3D" id="3.40.50.1820">
    <property type="entry name" value="alpha/beta hydrolase"/>
    <property type="match status" value="1"/>
</dbReference>
<protein>
    <submittedName>
        <fullName evidence="2">Pimeloyl-ACP methyl ester carboxylesterase</fullName>
    </submittedName>
</protein>
<keyword evidence="3" id="KW-1185">Reference proteome</keyword>
<dbReference type="InterPro" id="IPR029058">
    <property type="entry name" value="AB_hydrolase_fold"/>
</dbReference>
<dbReference type="GO" id="GO:0003824">
    <property type="term" value="F:catalytic activity"/>
    <property type="evidence" value="ECO:0007669"/>
    <property type="project" value="UniProtKB-ARBA"/>
</dbReference>
<proteinExistence type="predicted"/>
<dbReference type="PANTHER" id="PTHR43798">
    <property type="entry name" value="MONOACYLGLYCEROL LIPASE"/>
    <property type="match status" value="1"/>
</dbReference>
<dbReference type="EMBL" id="JACHMI010000001">
    <property type="protein sequence ID" value="MBB6546944.1"/>
    <property type="molecule type" value="Genomic_DNA"/>
</dbReference>
<feature type="domain" description="AB hydrolase-1" evidence="1">
    <location>
        <begin position="84"/>
        <end position="414"/>
    </location>
</feature>
<dbReference type="PANTHER" id="PTHR43798:SF27">
    <property type="entry name" value="HYDROLASE ALPHA_BETA HYDROLASE FOLD FAMILY"/>
    <property type="match status" value="1"/>
</dbReference>
<evidence type="ECO:0000313" key="3">
    <source>
        <dbReference type="Proteomes" id="UP000565579"/>
    </source>
</evidence>
<reference evidence="2 3" key="1">
    <citation type="submission" date="2020-08" db="EMBL/GenBank/DDBJ databases">
        <title>Sequencing the genomes of 1000 actinobacteria strains.</title>
        <authorList>
            <person name="Klenk H.-P."/>
        </authorList>
    </citation>
    <scope>NUCLEOTIDE SEQUENCE [LARGE SCALE GENOMIC DNA]</scope>
    <source>
        <strain evidence="2 3">DSM 43768</strain>
    </source>
</reference>
<dbReference type="Proteomes" id="UP000565579">
    <property type="component" value="Unassembled WGS sequence"/>
</dbReference>
<sequence length="587" mass="63355">MIAKALGLVLTAALLPGTPTPPTGLHKCANASTPCDGTIDVPLDWENASSKRLSVAFTWIPAKDADGTVVANRGGPLAALPTVPDLQKTLGPVLTRKNLLVMDPRGLGKSSPPPCEGVDFFKPETVAACARSVGSQGAYFTADQASHDLDAIRRALGLGKVSFFGNSYGTLYAQAYAARYPHSLDAVFLDSTTVVEPNGYASWQYRSQLHYLDQLCEQSKACDALPGSASGTWTRLVNRLRERPDPEVTLYRTFTMRIPEEPVLGREINAAAAAYLRGDPAPLRRLARLGPNTSPPGIHPNPAGYLAYRCGDGAFPFDRLASASEREEQAERYNKQVRPLAPYQIADLVSTGVSGLEWCINWPTPRHSPPRPPGQALPKVPVLVMAGDFDVSNSPAEVERSLRAFPNATVVRVPFGWHAMSFRPGPLGDCVRGTLRTFLTTKQVRDQKCTGENYRAIGAFPQKIADVPPQPAHNLSTVQRQILAATFATAADATARRNPNGYLYATMQHEPGLRGGQVAFDQDITLDKAQFVRDLRVSGPIKLAPDGRATATLRAENGGRTHEVTLIWTAFSTHPSLSGTFDGIPFG</sequence>
<gene>
    <name evidence="2" type="ORF">HD593_001739</name>
</gene>
<dbReference type="Pfam" id="PF00561">
    <property type="entry name" value="Abhydrolase_1"/>
    <property type="match status" value="1"/>
</dbReference>
<evidence type="ECO:0000313" key="2">
    <source>
        <dbReference type="EMBL" id="MBB6546944.1"/>
    </source>
</evidence>
<dbReference type="GO" id="GO:0016020">
    <property type="term" value="C:membrane"/>
    <property type="evidence" value="ECO:0007669"/>
    <property type="project" value="TreeGrafter"/>
</dbReference>
<dbReference type="SUPFAM" id="SSF53474">
    <property type="entry name" value="alpha/beta-Hydrolases"/>
    <property type="match status" value="1"/>
</dbReference>
<dbReference type="RefSeq" id="WP_185101674.1">
    <property type="nucleotide sequence ID" value="NZ_BAAAXY010000070.1"/>
</dbReference>
<evidence type="ECO:0000259" key="1">
    <source>
        <dbReference type="Pfam" id="PF00561"/>
    </source>
</evidence>
<comment type="caution">
    <text evidence="2">The sequence shown here is derived from an EMBL/GenBank/DDBJ whole genome shotgun (WGS) entry which is preliminary data.</text>
</comment>
<dbReference type="InterPro" id="IPR050266">
    <property type="entry name" value="AB_hydrolase_sf"/>
</dbReference>
<organism evidence="2 3">
    <name type="scientific">Nonomuraea rubra</name>
    <dbReference type="NCBI Taxonomy" id="46180"/>
    <lineage>
        <taxon>Bacteria</taxon>
        <taxon>Bacillati</taxon>
        <taxon>Actinomycetota</taxon>
        <taxon>Actinomycetes</taxon>
        <taxon>Streptosporangiales</taxon>
        <taxon>Streptosporangiaceae</taxon>
        <taxon>Nonomuraea</taxon>
    </lineage>
</organism>